<evidence type="ECO:0000256" key="1">
    <source>
        <dbReference type="ARBA" id="ARBA00009249"/>
    </source>
</evidence>
<gene>
    <name evidence="4" type="ORF">UFOPK1808_00285</name>
</gene>
<dbReference type="NCBIfam" id="NF002270">
    <property type="entry name" value="PRK01202.1"/>
    <property type="match status" value="1"/>
</dbReference>
<dbReference type="AlphaFoldDB" id="A0A6J6G207"/>
<dbReference type="EMBL" id="CAEZUL010000018">
    <property type="protein sequence ID" value="CAB4593324.1"/>
    <property type="molecule type" value="Genomic_DNA"/>
</dbReference>
<dbReference type="PANTHER" id="PTHR11715">
    <property type="entry name" value="GLYCINE CLEAVAGE SYSTEM H PROTEIN"/>
    <property type="match status" value="1"/>
</dbReference>
<dbReference type="NCBIfam" id="TIGR00527">
    <property type="entry name" value="gcvH"/>
    <property type="match status" value="1"/>
</dbReference>
<dbReference type="GO" id="GO:0019464">
    <property type="term" value="P:glycine decarboxylation via glycine cleavage system"/>
    <property type="evidence" value="ECO:0007669"/>
    <property type="project" value="InterPro"/>
</dbReference>
<organism evidence="4">
    <name type="scientific">freshwater metagenome</name>
    <dbReference type="NCBI Taxonomy" id="449393"/>
    <lineage>
        <taxon>unclassified sequences</taxon>
        <taxon>metagenomes</taxon>
        <taxon>ecological metagenomes</taxon>
    </lineage>
</organism>
<dbReference type="Pfam" id="PF01597">
    <property type="entry name" value="GCV_H"/>
    <property type="match status" value="1"/>
</dbReference>
<dbReference type="PROSITE" id="PS00189">
    <property type="entry name" value="LIPOYL"/>
    <property type="match status" value="1"/>
</dbReference>
<protein>
    <submittedName>
        <fullName evidence="4">Unannotated protein</fullName>
    </submittedName>
</protein>
<reference evidence="4" key="1">
    <citation type="submission" date="2020-05" db="EMBL/GenBank/DDBJ databases">
        <authorList>
            <person name="Chiriac C."/>
            <person name="Salcher M."/>
            <person name="Ghai R."/>
            <person name="Kavagutti S V."/>
        </authorList>
    </citation>
    <scope>NUCLEOTIDE SEQUENCE</scope>
</reference>
<dbReference type="GO" id="GO:0005737">
    <property type="term" value="C:cytoplasm"/>
    <property type="evidence" value="ECO:0007669"/>
    <property type="project" value="TreeGrafter"/>
</dbReference>
<dbReference type="InterPro" id="IPR033753">
    <property type="entry name" value="GCV_H/Fam206"/>
</dbReference>
<dbReference type="CDD" id="cd06848">
    <property type="entry name" value="GCS_H"/>
    <property type="match status" value="1"/>
</dbReference>
<evidence type="ECO:0000256" key="2">
    <source>
        <dbReference type="ARBA" id="ARBA00022823"/>
    </source>
</evidence>
<evidence type="ECO:0000259" key="3">
    <source>
        <dbReference type="PROSITE" id="PS50968"/>
    </source>
</evidence>
<proteinExistence type="inferred from homology"/>
<feature type="domain" description="Lipoyl-binding" evidence="3">
    <location>
        <begin position="1"/>
        <end position="80"/>
    </location>
</feature>
<keyword evidence="2" id="KW-0450">Lipoyl</keyword>
<evidence type="ECO:0000313" key="4">
    <source>
        <dbReference type="EMBL" id="CAB4593324.1"/>
    </source>
</evidence>
<dbReference type="InterPro" id="IPR017453">
    <property type="entry name" value="GCV_H_sub"/>
</dbReference>
<dbReference type="Gene3D" id="2.40.50.100">
    <property type="match status" value="1"/>
</dbReference>
<dbReference type="InterPro" id="IPR003016">
    <property type="entry name" value="2-oxoA_DH_lipoyl-BS"/>
</dbReference>
<dbReference type="InterPro" id="IPR011053">
    <property type="entry name" value="Single_hybrid_motif"/>
</dbReference>
<dbReference type="InterPro" id="IPR002930">
    <property type="entry name" value="GCV_H"/>
</dbReference>
<comment type="similarity">
    <text evidence="1">Belongs to the GcvH family.</text>
</comment>
<accession>A0A6J6G207</accession>
<dbReference type="GO" id="GO:0009249">
    <property type="term" value="P:protein lipoylation"/>
    <property type="evidence" value="ECO:0007669"/>
    <property type="project" value="TreeGrafter"/>
</dbReference>
<dbReference type="SUPFAM" id="SSF51230">
    <property type="entry name" value="Single hybrid motif"/>
    <property type="match status" value="1"/>
</dbReference>
<dbReference type="InterPro" id="IPR000089">
    <property type="entry name" value="Biotin_lipoyl"/>
</dbReference>
<dbReference type="PROSITE" id="PS50968">
    <property type="entry name" value="BIOTINYL_LIPOYL"/>
    <property type="match status" value="1"/>
</dbReference>
<dbReference type="PANTHER" id="PTHR11715:SF3">
    <property type="entry name" value="GLYCINE CLEAVAGE SYSTEM H PROTEIN-RELATED"/>
    <property type="match status" value="1"/>
</dbReference>
<dbReference type="GO" id="GO:0005960">
    <property type="term" value="C:glycine cleavage complex"/>
    <property type="evidence" value="ECO:0007669"/>
    <property type="project" value="InterPro"/>
</dbReference>
<name>A0A6J6G207_9ZZZZ</name>
<sequence>MGITDYAQDALGDIVYIQLPEVGSEISLHDGLGEIESTKSVNDVYAPIAGRVVSINDLLTATPELLNSDPYGDGWICVVEFSTIDESVLMSPEEYQALTGA</sequence>